<dbReference type="RefSeq" id="WP_106678135.1">
    <property type="nucleotide sequence ID" value="NZ_JACHWV010000001.1"/>
</dbReference>
<accession>A0A2T1NH42</accession>
<dbReference type="OrthoDB" id="981626at2"/>
<keyword evidence="3" id="KW-1185">Reference proteome</keyword>
<dbReference type="Proteomes" id="UP000238430">
    <property type="component" value="Unassembled WGS sequence"/>
</dbReference>
<keyword evidence="1" id="KW-0732">Signal</keyword>
<dbReference type="InterPro" id="IPR036249">
    <property type="entry name" value="Thioredoxin-like_sf"/>
</dbReference>
<gene>
    <name evidence="2" type="ORF">C7H61_06185</name>
</gene>
<dbReference type="EMBL" id="PXOT01000020">
    <property type="protein sequence ID" value="PSG92164.1"/>
    <property type="molecule type" value="Genomic_DNA"/>
</dbReference>
<reference evidence="2 3" key="1">
    <citation type="submission" date="2018-03" db="EMBL/GenBank/DDBJ databases">
        <title>Mesoflavibacter sp. HG37 and Mesoflavibacter sp. HG96 sp.nov., two marine bacteria isolated from seawater of Western Pacific Ocean.</title>
        <authorList>
            <person name="Cheng H."/>
            <person name="Wu Y.-H."/>
            <person name="Guo L.-L."/>
            <person name="Xu X.-W."/>
        </authorList>
    </citation>
    <scope>NUCLEOTIDE SEQUENCE [LARGE SCALE GENOMIC DNA]</scope>
    <source>
        <strain evidence="2 3">KCTC 42117</strain>
    </source>
</reference>
<dbReference type="PANTHER" id="PTHR15337">
    <property type="entry name" value="ANTERIOR GRADIENT PROTEIN-RELATED"/>
    <property type="match status" value="1"/>
</dbReference>
<dbReference type="PANTHER" id="PTHR15337:SF11">
    <property type="entry name" value="THIOREDOXIN DOMAIN-CONTAINING PROTEIN"/>
    <property type="match status" value="1"/>
</dbReference>
<protein>
    <submittedName>
        <fullName evidence="2">Thioredoxin family protein</fullName>
    </submittedName>
</protein>
<dbReference type="InterPro" id="IPR051099">
    <property type="entry name" value="AGR/TXD"/>
</dbReference>
<dbReference type="Gene3D" id="3.40.30.10">
    <property type="entry name" value="Glutaredoxin"/>
    <property type="match status" value="1"/>
</dbReference>
<evidence type="ECO:0000256" key="1">
    <source>
        <dbReference type="ARBA" id="ARBA00022729"/>
    </source>
</evidence>
<name>A0A2T1NH42_9FLAO</name>
<proteinExistence type="predicted"/>
<sequence>MKHIIFIFSLFFSSLLFSQEEEHSSLNWLTDLNKAKVEATSSKKPILVLFTGSDWCAPCKMLKEDFFDSNEFETKSKQFVLLMIDIPRRTDIITEEQRKKNFEVVRKYNKEGSYPNLVALDDNLKVIGELSGYTFLRETDRHFAFIDSILENY</sequence>
<dbReference type="SUPFAM" id="SSF52833">
    <property type="entry name" value="Thioredoxin-like"/>
    <property type="match status" value="1"/>
</dbReference>
<evidence type="ECO:0000313" key="3">
    <source>
        <dbReference type="Proteomes" id="UP000238430"/>
    </source>
</evidence>
<organism evidence="2 3">
    <name type="scientific">Mesoflavibacter zeaxanthinifaciens subsp. sabulilitoris</name>
    <dbReference type="NCBI Taxonomy" id="1520893"/>
    <lineage>
        <taxon>Bacteria</taxon>
        <taxon>Pseudomonadati</taxon>
        <taxon>Bacteroidota</taxon>
        <taxon>Flavobacteriia</taxon>
        <taxon>Flavobacteriales</taxon>
        <taxon>Flavobacteriaceae</taxon>
        <taxon>Mesoflavibacter</taxon>
    </lineage>
</organism>
<dbReference type="AlphaFoldDB" id="A0A2T1NH42"/>
<evidence type="ECO:0000313" key="2">
    <source>
        <dbReference type="EMBL" id="PSG92164.1"/>
    </source>
</evidence>
<dbReference type="Pfam" id="PF13899">
    <property type="entry name" value="Thioredoxin_7"/>
    <property type="match status" value="1"/>
</dbReference>
<comment type="caution">
    <text evidence="2">The sequence shown here is derived from an EMBL/GenBank/DDBJ whole genome shotgun (WGS) entry which is preliminary data.</text>
</comment>